<dbReference type="RefSeq" id="WP_167984989.1">
    <property type="nucleotide sequence ID" value="NZ_JAATEJ010000019.1"/>
</dbReference>
<dbReference type="EMBL" id="JAATEJ010000019">
    <property type="protein sequence ID" value="NJP46142.1"/>
    <property type="molecule type" value="Genomic_DNA"/>
</dbReference>
<evidence type="ECO:0000313" key="4">
    <source>
        <dbReference type="Proteomes" id="UP000734511"/>
    </source>
</evidence>
<dbReference type="Pfam" id="PF09995">
    <property type="entry name" value="MPAB_Lcp_cat"/>
    <property type="match status" value="1"/>
</dbReference>
<evidence type="ECO:0000259" key="2">
    <source>
        <dbReference type="Pfam" id="PF09995"/>
    </source>
</evidence>
<keyword evidence="4" id="KW-1185">Reference proteome</keyword>
<accession>A0ABX0ZT48</accession>
<feature type="region of interest" description="Disordered" evidence="1">
    <location>
        <begin position="299"/>
        <end position="328"/>
    </location>
</feature>
<gene>
    <name evidence="3" type="ORF">HCN08_22435</name>
</gene>
<name>A0ABX0ZT48_9ACTN</name>
<comment type="caution">
    <text evidence="3">The sequence shown here is derived from an EMBL/GenBank/DDBJ whole genome shotgun (WGS) entry which is preliminary data.</text>
</comment>
<dbReference type="PANTHER" id="PTHR36151:SF3">
    <property type="entry name" value="ER-BOUND OXYGENASE MPAB_MPAB'_RUBBER OXYGENASE CATALYTIC DOMAIN-CONTAINING PROTEIN"/>
    <property type="match status" value="1"/>
</dbReference>
<proteinExistence type="predicted"/>
<dbReference type="PANTHER" id="PTHR36151">
    <property type="entry name" value="BLR2777 PROTEIN"/>
    <property type="match status" value="1"/>
</dbReference>
<evidence type="ECO:0000256" key="1">
    <source>
        <dbReference type="SAM" id="MobiDB-lite"/>
    </source>
</evidence>
<reference evidence="3 4" key="1">
    <citation type="submission" date="2020-03" db="EMBL/GenBank/DDBJ databases">
        <title>WGS of actinomycetes isolated from Thailand.</title>
        <authorList>
            <person name="Thawai C."/>
        </authorList>
    </citation>
    <scope>NUCLEOTIDE SEQUENCE [LARGE SCALE GENOMIC DNA]</scope>
    <source>
        <strain evidence="3 4">PRB2-1</strain>
    </source>
</reference>
<dbReference type="Proteomes" id="UP000734511">
    <property type="component" value="Unassembled WGS sequence"/>
</dbReference>
<organism evidence="3 4">
    <name type="scientific">Actinacidiphila epipremni</name>
    <dbReference type="NCBI Taxonomy" id="2053013"/>
    <lineage>
        <taxon>Bacteria</taxon>
        <taxon>Bacillati</taxon>
        <taxon>Actinomycetota</taxon>
        <taxon>Actinomycetes</taxon>
        <taxon>Kitasatosporales</taxon>
        <taxon>Streptomycetaceae</taxon>
        <taxon>Actinacidiphila</taxon>
    </lineage>
</organism>
<sequence length="328" mass="35726">MPLTTAPDDDDDGAAVRRGALRALDQGLFGPGSVSWKVWAAPTALIGFQRAIVLEHLDPLLAAAAADSGGMYRNPHGRFDQTFGYLLTIALGDSRTAVRTAQAVTRIHTRVTGTDPVTGRRYSANHPGTQLWVHVVAWHSMLRAYEDFGPGRLDEAEERRYWAECATAAELQTCGPAGVPRSREEAAGYFARLRPALCTSERANDGMRYLLWPPLRAVGARLWAVSRVTAALTLTTMPDFFWRTTGFPRPRLTHAAVRACRPLLRLTMRLAAHPAPATALTSAIAPTCGHILRAHHAARPPLHPATLTPAEARKRYGAPRTREPAAVS</sequence>
<evidence type="ECO:0000313" key="3">
    <source>
        <dbReference type="EMBL" id="NJP46142.1"/>
    </source>
</evidence>
<dbReference type="InterPro" id="IPR018713">
    <property type="entry name" value="MPAB/Lcp_cat_dom"/>
</dbReference>
<feature type="domain" description="ER-bound oxygenase mpaB/mpaB'/Rubber oxygenase catalytic" evidence="2">
    <location>
        <begin position="36"/>
        <end position="265"/>
    </location>
</feature>
<protein>
    <submittedName>
        <fullName evidence="3">DUF2236 domain-containing protein</fullName>
    </submittedName>
</protein>